<dbReference type="Proteomes" id="UP000179179">
    <property type="component" value="Unassembled WGS sequence"/>
</dbReference>
<sequence length="122" mass="13525">MESQAVSSTKLVAVLPPPNFGRKRDVEEALNQLESNSNHSNILCDGLHMLLEQLRSYIAGGGDLSLSLQIALYLSSATTVLVVRQQIQVILLYGAFATYCYFQSKQDNSLLMKDIPEQPYGF</sequence>
<proteinExistence type="predicted"/>
<protein>
    <submittedName>
        <fullName evidence="1">Uncharacterized protein</fullName>
    </submittedName>
</protein>
<dbReference type="GeneID" id="34445889"/>
<evidence type="ECO:0000313" key="1">
    <source>
        <dbReference type="EMBL" id="OGM48497.1"/>
    </source>
</evidence>
<name>A0A1F8A9X4_9EURO</name>
<dbReference type="EMBL" id="LYCR01000015">
    <property type="protein sequence ID" value="OGM48497.1"/>
    <property type="molecule type" value="Genomic_DNA"/>
</dbReference>
<reference evidence="1 2" key="1">
    <citation type="journal article" date="2016" name="Genome Biol. Evol.">
        <title>Draft genome sequence of an aflatoxigenic Aspergillus species, A. bombycis.</title>
        <authorList>
            <person name="Moore G.G."/>
            <person name="Mack B.M."/>
            <person name="Beltz S.B."/>
            <person name="Gilbert M.K."/>
        </authorList>
    </citation>
    <scope>NUCLEOTIDE SEQUENCE [LARGE SCALE GENOMIC DNA]</scope>
    <source>
        <strain evidence="2">NRRL 26010</strain>
    </source>
</reference>
<dbReference type="AlphaFoldDB" id="A0A1F8A9X4"/>
<evidence type="ECO:0000313" key="2">
    <source>
        <dbReference type="Proteomes" id="UP000179179"/>
    </source>
</evidence>
<gene>
    <name evidence="1" type="ORF">ABOM_002499</name>
</gene>
<keyword evidence="2" id="KW-1185">Reference proteome</keyword>
<dbReference type="RefSeq" id="XP_022392214.1">
    <property type="nucleotide sequence ID" value="XM_022529629.1"/>
</dbReference>
<organism evidence="1 2">
    <name type="scientific">Aspergillus bombycis</name>
    <dbReference type="NCBI Taxonomy" id="109264"/>
    <lineage>
        <taxon>Eukaryota</taxon>
        <taxon>Fungi</taxon>
        <taxon>Dikarya</taxon>
        <taxon>Ascomycota</taxon>
        <taxon>Pezizomycotina</taxon>
        <taxon>Eurotiomycetes</taxon>
        <taxon>Eurotiomycetidae</taxon>
        <taxon>Eurotiales</taxon>
        <taxon>Aspergillaceae</taxon>
        <taxon>Aspergillus</taxon>
    </lineage>
</organism>
<comment type="caution">
    <text evidence="1">The sequence shown here is derived from an EMBL/GenBank/DDBJ whole genome shotgun (WGS) entry which is preliminary data.</text>
</comment>
<accession>A0A1F8A9X4</accession>